<dbReference type="Proteomes" id="UP001055072">
    <property type="component" value="Unassembled WGS sequence"/>
</dbReference>
<evidence type="ECO:0000313" key="1">
    <source>
        <dbReference type="EMBL" id="KAI0093406.1"/>
    </source>
</evidence>
<gene>
    <name evidence="1" type="ORF">BDY19DRAFT_882340</name>
</gene>
<proteinExistence type="predicted"/>
<protein>
    <submittedName>
        <fullName evidence="1">Fungal hydrophobin-domain-containing protein</fullName>
    </submittedName>
</protein>
<organism evidence="1 2">
    <name type="scientific">Irpex rosettiformis</name>
    <dbReference type="NCBI Taxonomy" id="378272"/>
    <lineage>
        <taxon>Eukaryota</taxon>
        <taxon>Fungi</taxon>
        <taxon>Dikarya</taxon>
        <taxon>Basidiomycota</taxon>
        <taxon>Agaricomycotina</taxon>
        <taxon>Agaricomycetes</taxon>
        <taxon>Polyporales</taxon>
        <taxon>Irpicaceae</taxon>
        <taxon>Irpex</taxon>
    </lineage>
</organism>
<dbReference type="EMBL" id="MU274902">
    <property type="protein sequence ID" value="KAI0093406.1"/>
    <property type="molecule type" value="Genomic_DNA"/>
</dbReference>
<comment type="caution">
    <text evidence="1">The sequence shown here is derived from an EMBL/GenBank/DDBJ whole genome shotgun (WGS) entry which is preliminary data.</text>
</comment>
<name>A0ACB8UGK1_9APHY</name>
<sequence>MFSRISAIALLALSTLAVATPAPAEKRWGSPTTTPATTKTVTVTAPATTTTISSGNCNTGPIQCCQSVQSANTPAVTTLLGLLGVVLSDLDVLVGLTCSPISVIGVGAGSACNASPVCCENNSFGSVISIGCIPVNL</sequence>
<keyword evidence="2" id="KW-1185">Reference proteome</keyword>
<evidence type="ECO:0000313" key="2">
    <source>
        <dbReference type="Proteomes" id="UP001055072"/>
    </source>
</evidence>
<reference evidence="1" key="1">
    <citation type="journal article" date="2021" name="Environ. Microbiol.">
        <title>Gene family expansions and transcriptome signatures uncover fungal adaptations to wood decay.</title>
        <authorList>
            <person name="Hage H."/>
            <person name="Miyauchi S."/>
            <person name="Viragh M."/>
            <person name="Drula E."/>
            <person name="Min B."/>
            <person name="Chaduli D."/>
            <person name="Navarro D."/>
            <person name="Favel A."/>
            <person name="Norest M."/>
            <person name="Lesage-Meessen L."/>
            <person name="Balint B."/>
            <person name="Merenyi Z."/>
            <person name="de Eugenio L."/>
            <person name="Morin E."/>
            <person name="Martinez A.T."/>
            <person name="Baldrian P."/>
            <person name="Stursova M."/>
            <person name="Martinez M.J."/>
            <person name="Novotny C."/>
            <person name="Magnuson J.K."/>
            <person name="Spatafora J.W."/>
            <person name="Maurice S."/>
            <person name="Pangilinan J."/>
            <person name="Andreopoulos W."/>
            <person name="LaButti K."/>
            <person name="Hundley H."/>
            <person name="Na H."/>
            <person name="Kuo A."/>
            <person name="Barry K."/>
            <person name="Lipzen A."/>
            <person name="Henrissat B."/>
            <person name="Riley R."/>
            <person name="Ahrendt S."/>
            <person name="Nagy L.G."/>
            <person name="Grigoriev I.V."/>
            <person name="Martin F."/>
            <person name="Rosso M.N."/>
        </authorList>
    </citation>
    <scope>NUCLEOTIDE SEQUENCE</scope>
    <source>
        <strain evidence="1">CBS 384.51</strain>
    </source>
</reference>
<accession>A0ACB8UGK1</accession>